<organism evidence="1 2">
    <name type="scientific">Gossypium stocksii</name>
    <dbReference type="NCBI Taxonomy" id="47602"/>
    <lineage>
        <taxon>Eukaryota</taxon>
        <taxon>Viridiplantae</taxon>
        <taxon>Streptophyta</taxon>
        <taxon>Embryophyta</taxon>
        <taxon>Tracheophyta</taxon>
        <taxon>Spermatophyta</taxon>
        <taxon>Magnoliopsida</taxon>
        <taxon>eudicotyledons</taxon>
        <taxon>Gunneridae</taxon>
        <taxon>Pentapetalae</taxon>
        <taxon>rosids</taxon>
        <taxon>malvids</taxon>
        <taxon>Malvales</taxon>
        <taxon>Malvaceae</taxon>
        <taxon>Malvoideae</taxon>
        <taxon>Gossypium</taxon>
    </lineage>
</organism>
<comment type="caution">
    <text evidence="1">The sequence shown here is derived from an EMBL/GenBank/DDBJ whole genome shotgun (WGS) entry which is preliminary data.</text>
</comment>
<reference evidence="1 2" key="1">
    <citation type="journal article" date="2021" name="Plant Biotechnol. J.">
        <title>Multi-omics assisted identification of the key and species-specific regulatory components of drought-tolerant mechanisms in Gossypium stocksii.</title>
        <authorList>
            <person name="Yu D."/>
            <person name="Ke L."/>
            <person name="Zhang D."/>
            <person name="Wu Y."/>
            <person name="Sun Y."/>
            <person name="Mei J."/>
            <person name="Sun J."/>
            <person name="Sun Y."/>
        </authorList>
    </citation>
    <scope>NUCLEOTIDE SEQUENCE [LARGE SCALE GENOMIC DNA]</scope>
    <source>
        <strain evidence="2">cv. E1</strain>
        <tissue evidence="1">Leaf</tissue>
    </source>
</reference>
<gene>
    <name evidence="1" type="ORF">J1N35_016648</name>
</gene>
<dbReference type="EMBL" id="JAIQCV010000006">
    <property type="protein sequence ID" value="KAH1089391.1"/>
    <property type="molecule type" value="Genomic_DNA"/>
</dbReference>
<sequence>MWHWHGNVGYNNTEGAKVWNLKLDSEGWFRFRGMGMEGDEKHRRLCFVRG</sequence>
<dbReference type="AlphaFoldDB" id="A0A9D3VKK2"/>
<evidence type="ECO:0000313" key="2">
    <source>
        <dbReference type="Proteomes" id="UP000828251"/>
    </source>
</evidence>
<keyword evidence="2" id="KW-1185">Reference proteome</keyword>
<proteinExistence type="predicted"/>
<dbReference type="Proteomes" id="UP000828251">
    <property type="component" value="Unassembled WGS sequence"/>
</dbReference>
<name>A0A9D3VKK2_9ROSI</name>
<accession>A0A9D3VKK2</accession>
<protein>
    <submittedName>
        <fullName evidence="1">Uncharacterized protein</fullName>
    </submittedName>
</protein>
<evidence type="ECO:0000313" key="1">
    <source>
        <dbReference type="EMBL" id="KAH1089391.1"/>
    </source>
</evidence>